<dbReference type="EMBL" id="GGEC01048565">
    <property type="protein sequence ID" value="MBX29049.1"/>
    <property type="molecule type" value="Transcribed_RNA"/>
</dbReference>
<name>A0A2P2MFL8_RHIMU</name>
<accession>A0A2P2MFL8</accession>
<protein>
    <submittedName>
        <fullName evidence="1">Uncharacterized protein</fullName>
    </submittedName>
</protein>
<sequence length="55" mass="6588">MAQPEHEWNMQQETSKTQIINKIQESKNQKIYNKAEHHEKGSQCLRSSWIVNYSK</sequence>
<organism evidence="1">
    <name type="scientific">Rhizophora mucronata</name>
    <name type="common">Asiatic mangrove</name>
    <dbReference type="NCBI Taxonomy" id="61149"/>
    <lineage>
        <taxon>Eukaryota</taxon>
        <taxon>Viridiplantae</taxon>
        <taxon>Streptophyta</taxon>
        <taxon>Embryophyta</taxon>
        <taxon>Tracheophyta</taxon>
        <taxon>Spermatophyta</taxon>
        <taxon>Magnoliopsida</taxon>
        <taxon>eudicotyledons</taxon>
        <taxon>Gunneridae</taxon>
        <taxon>Pentapetalae</taxon>
        <taxon>rosids</taxon>
        <taxon>fabids</taxon>
        <taxon>Malpighiales</taxon>
        <taxon>Rhizophoraceae</taxon>
        <taxon>Rhizophora</taxon>
    </lineage>
</organism>
<evidence type="ECO:0000313" key="1">
    <source>
        <dbReference type="EMBL" id="MBX29049.1"/>
    </source>
</evidence>
<reference evidence="1" key="1">
    <citation type="submission" date="2018-02" db="EMBL/GenBank/DDBJ databases">
        <title>Rhizophora mucronata_Transcriptome.</title>
        <authorList>
            <person name="Meera S.P."/>
            <person name="Sreeshan A."/>
            <person name="Augustine A."/>
        </authorList>
    </citation>
    <scope>NUCLEOTIDE SEQUENCE</scope>
    <source>
        <tissue evidence="1">Leaf</tissue>
    </source>
</reference>
<dbReference type="AlphaFoldDB" id="A0A2P2MFL8"/>
<proteinExistence type="predicted"/>